<feature type="domain" description="Alpha/beta hydrolase fold-5" evidence="1">
    <location>
        <begin position="1"/>
        <end position="38"/>
    </location>
</feature>
<comment type="caution">
    <text evidence="2">The sequence shown here is derived from an EMBL/GenBank/DDBJ whole genome shotgun (WGS) entry which is preliminary data.</text>
</comment>
<dbReference type="Pfam" id="PF12695">
    <property type="entry name" value="Abhydrolase_5"/>
    <property type="match status" value="1"/>
</dbReference>
<reference evidence="2 3" key="1">
    <citation type="submission" date="2024-06" db="EMBL/GenBank/DDBJ databases">
        <title>Genomic Encyclopedia of Type Strains, Phase IV (KMG-IV): sequencing the most valuable type-strain genomes for metagenomic binning, comparative biology and taxonomic classification.</title>
        <authorList>
            <person name="Goeker M."/>
        </authorList>
    </citation>
    <scope>NUCLEOTIDE SEQUENCE [LARGE SCALE GENOMIC DNA]</scope>
    <source>
        <strain evidence="2 3">DSM 15349</strain>
    </source>
</reference>
<evidence type="ECO:0000313" key="2">
    <source>
        <dbReference type="EMBL" id="MET3644019.1"/>
    </source>
</evidence>
<dbReference type="InterPro" id="IPR029059">
    <property type="entry name" value="AB_hydrolase_5"/>
</dbReference>
<accession>A0ABV2JJD3</accession>
<gene>
    <name evidence="2" type="ORF">ABID27_000641</name>
</gene>
<protein>
    <recommendedName>
        <fullName evidence="1">Alpha/beta hydrolase fold-5 domain-containing protein</fullName>
    </recommendedName>
</protein>
<proteinExistence type="predicted"/>
<evidence type="ECO:0000313" key="3">
    <source>
        <dbReference type="Proteomes" id="UP001549055"/>
    </source>
</evidence>
<sequence>MPSGTEFFQIEGGNHSEFGDYGLQKKDKAATISARQQNQAIVQAISQFIQKQEQ</sequence>
<dbReference type="RefSeq" id="WP_354280206.1">
    <property type="nucleotide sequence ID" value="NZ_JBEPMK010000002.1"/>
</dbReference>
<keyword evidence="3" id="KW-1185">Reference proteome</keyword>
<evidence type="ECO:0000259" key="1">
    <source>
        <dbReference type="Pfam" id="PF12695"/>
    </source>
</evidence>
<dbReference type="EMBL" id="JBEPMK010000002">
    <property type="protein sequence ID" value="MET3644019.1"/>
    <property type="molecule type" value="Genomic_DNA"/>
</dbReference>
<name>A0ABV2JJD3_9STRE</name>
<dbReference type="Proteomes" id="UP001549055">
    <property type="component" value="Unassembled WGS sequence"/>
</dbReference>
<organism evidence="2 3">
    <name type="scientific">Streptococcus gallinaceus</name>
    <dbReference type="NCBI Taxonomy" id="165758"/>
    <lineage>
        <taxon>Bacteria</taxon>
        <taxon>Bacillati</taxon>
        <taxon>Bacillota</taxon>
        <taxon>Bacilli</taxon>
        <taxon>Lactobacillales</taxon>
        <taxon>Streptococcaceae</taxon>
        <taxon>Streptococcus</taxon>
    </lineage>
</organism>